<dbReference type="PATRIC" id="fig|1359167.3.peg.445"/>
<organism evidence="1 2">
    <name type="scientific">Ehrlichia cf. muris str. EmCRT</name>
    <dbReference type="NCBI Taxonomy" id="1359167"/>
    <lineage>
        <taxon>Bacteria</taxon>
        <taxon>Pseudomonadati</taxon>
        <taxon>Pseudomonadota</taxon>
        <taxon>Alphaproteobacteria</taxon>
        <taxon>Rickettsiales</taxon>
        <taxon>Anaplasmataceae</taxon>
        <taxon>Ehrlichia</taxon>
    </lineage>
</organism>
<gene>
    <name evidence="1" type="ORF">EMUCRT_0461</name>
</gene>
<dbReference type="Proteomes" id="UP000033546">
    <property type="component" value="Unassembled WGS sequence"/>
</dbReference>
<sequence>MRFFLHDISKISVSFFGIAIGTLGIANKTVKKCLSTYLRNNGFVTQDEFNALNNSVKEIESKQNKIEEQLSQK</sequence>
<evidence type="ECO:0000313" key="2">
    <source>
        <dbReference type="Proteomes" id="UP000033546"/>
    </source>
</evidence>
<protein>
    <submittedName>
        <fullName evidence="1">Uncharacterized protein</fullName>
    </submittedName>
</protein>
<dbReference type="AlphaFoldDB" id="A0A0F3NCS7"/>
<reference evidence="1 2" key="1">
    <citation type="submission" date="2015-02" db="EMBL/GenBank/DDBJ databases">
        <title>Genome Sequencing of Rickettsiales.</title>
        <authorList>
            <person name="Daugherty S.C."/>
            <person name="Su Q."/>
            <person name="Abolude K."/>
            <person name="Beier-Sexton M."/>
            <person name="Carlyon J.A."/>
            <person name="Carter R."/>
            <person name="Day N.P."/>
            <person name="Dumler S.J."/>
            <person name="Dyachenko V."/>
            <person name="Godinez A."/>
            <person name="Kurtti T.J."/>
            <person name="Lichay M."/>
            <person name="Mullins K.E."/>
            <person name="Ott S."/>
            <person name="Pappas-Brown V."/>
            <person name="Paris D.H."/>
            <person name="Patel P."/>
            <person name="Richards A.L."/>
            <person name="Sadzewicz L."/>
            <person name="Sears K."/>
            <person name="Seidman D."/>
            <person name="Sengamalay N."/>
            <person name="Stenos J."/>
            <person name="Tallon L.J."/>
            <person name="Vincent G."/>
            <person name="Fraser C.M."/>
            <person name="Munderloh U."/>
            <person name="Dunning-Hotopp J.C."/>
        </authorList>
    </citation>
    <scope>NUCLEOTIDE SEQUENCE [LARGE SCALE GENOMIC DNA]</scope>
    <source>
        <strain evidence="1 2">EmCRT</strain>
    </source>
</reference>
<accession>A0A0F3NCS7</accession>
<proteinExistence type="predicted"/>
<dbReference type="EMBL" id="LANU01000002">
    <property type="protein sequence ID" value="KJV65517.1"/>
    <property type="molecule type" value="Genomic_DNA"/>
</dbReference>
<dbReference type="RefSeq" id="WP_045804810.1">
    <property type="nucleotide sequence ID" value="NZ_LANU01000002.1"/>
</dbReference>
<name>A0A0F3NCS7_9RICK</name>
<evidence type="ECO:0000313" key="1">
    <source>
        <dbReference type="EMBL" id="KJV65517.1"/>
    </source>
</evidence>
<comment type="caution">
    <text evidence="1">The sequence shown here is derived from an EMBL/GenBank/DDBJ whole genome shotgun (WGS) entry which is preliminary data.</text>
</comment>